<dbReference type="PROSITE" id="PS50234">
    <property type="entry name" value="VWFA"/>
    <property type="match status" value="1"/>
</dbReference>
<evidence type="ECO:0000259" key="3">
    <source>
        <dbReference type="PROSITE" id="PS50234"/>
    </source>
</evidence>
<gene>
    <name evidence="4" type="ORF">Aca07nite_82120</name>
</gene>
<dbReference type="Pfam" id="PF13768">
    <property type="entry name" value="VWA_3"/>
    <property type="match status" value="1"/>
</dbReference>
<evidence type="ECO:0000313" key="4">
    <source>
        <dbReference type="EMBL" id="GID50937.1"/>
    </source>
</evidence>
<feature type="region of interest" description="Disordered" evidence="1">
    <location>
        <begin position="1"/>
        <end position="25"/>
    </location>
</feature>
<organism evidence="4">
    <name type="scientific">Actinoplanes campanulatus</name>
    <dbReference type="NCBI Taxonomy" id="113559"/>
    <lineage>
        <taxon>Bacteria</taxon>
        <taxon>Bacillati</taxon>
        <taxon>Actinomycetota</taxon>
        <taxon>Actinomycetes</taxon>
        <taxon>Micromonosporales</taxon>
        <taxon>Micromonosporaceae</taxon>
        <taxon>Actinoplanes</taxon>
    </lineage>
</organism>
<protein>
    <recommendedName>
        <fullName evidence="3">VWFA domain-containing protein</fullName>
    </recommendedName>
</protein>
<name>A0ABQ3WXC7_9ACTN</name>
<feature type="compositionally biased region" description="Low complexity" evidence="1">
    <location>
        <begin position="59"/>
        <end position="77"/>
    </location>
</feature>
<feature type="compositionally biased region" description="Basic and acidic residues" evidence="1">
    <location>
        <begin position="8"/>
        <end position="21"/>
    </location>
</feature>
<evidence type="ECO:0000256" key="1">
    <source>
        <dbReference type="SAM" id="MobiDB-lite"/>
    </source>
</evidence>
<keyword evidence="2" id="KW-0472">Membrane</keyword>
<dbReference type="SUPFAM" id="SSF53300">
    <property type="entry name" value="vWA-like"/>
    <property type="match status" value="1"/>
</dbReference>
<dbReference type="InterPro" id="IPR036465">
    <property type="entry name" value="vWFA_dom_sf"/>
</dbReference>
<reference evidence="4" key="1">
    <citation type="submission" date="2021-01" db="EMBL/GenBank/DDBJ databases">
        <title>Whole genome shotgun sequence of Actinoplanes capillaceus NBRC 16408.</title>
        <authorList>
            <person name="Komaki H."/>
            <person name="Tamura T."/>
        </authorList>
    </citation>
    <scope>NUCLEOTIDE SEQUENCE [LARGE SCALE GENOMIC DNA]</scope>
    <source>
        <strain evidence="4">NBRC 16408</strain>
    </source>
</reference>
<proteinExistence type="predicted"/>
<dbReference type="Gene3D" id="3.40.50.410">
    <property type="entry name" value="von Willebrand factor, type A domain"/>
    <property type="match status" value="1"/>
</dbReference>
<keyword evidence="2" id="KW-1133">Transmembrane helix</keyword>
<feature type="domain" description="VWFA" evidence="3">
    <location>
        <begin position="370"/>
        <end position="568"/>
    </location>
</feature>
<comment type="caution">
    <text evidence="4">The sequence shown here is derived from an EMBL/GenBank/DDBJ whole genome shotgun (WGS) entry which is preliminary data.</text>
</comment>
<feature type="transmembrane region" description="Helical" evidence="2">
    <location>
        <begin position="33"/>
        <end position="54"/>
    </location>
</feature>
<dbReference type="SMART" id="SM00327">
    <property type="entry name" value="VWA"/>
    <property type="match status" value="1"/>
</dbReference>
<dbReference type="InterPro" id="IPR002035">
    <property type="entry name" value="VWF_A"/>
</dbReference>
<feature type="region of interest" description="Disordered" evidence="1">
    <location>
        <begin position="59"/>
        <end position="83"/>
    </location>
</feature>
<sequence>MGDMSDNEWPRELPPPHHGDWGDEPPQARSRMLLSAALVIVVLLVAGGVAWQLMRNGSAQPATQPSAAPLPSSTQPSVAPCPDPELTVAAAPEIEPVIRAAAVTLNPPGQRCAPILVRAEEPGVTLAAVDQPDVWVPSSSAWLRIAEENKLAFRTSGATLAYSPIMLTAPEAIGSLYIKDGKTTWNELIEGVASERIPVATMSDPLTTTTGLLSVHGVHAATALAARDPGIAQLRALTLRSRLTDAAADPGRLLGRMAAQADTTSAVYDVGVFPAIEQQLLAYQKGGHRVALTGAAPSDGMVEADYPYAIRKGAKTGLADRLRAAITKQALTEAGFRTEPTAGGARLPGTGKALLDPARQWAGFQSLAFQVLLLIDASGSMNEKIGGGPATKASLLRESGASAAQLFNRDTTIGMWYFGAGAANSPAHTEEVSFGPINSDAGGKKRRDALTEKIKTYRPQSNAGTPLYQTVLDGVDAMRDEVKSGRPSVVVVLTDGADGGTRFAMSQQEFQKRLAAGRDPARPVPVIAVGYGPDANMSALQSMAKATGGQAIAAKNPADLASAMAKAFLAARAAN</sequence>
<accession>A0ABQ3WXC7</accession>
<dbReference type="EMBL" id="BOMF01000164">
    <property type="protein sequence ID" value="GID50937.1"/>
    <property type="molecule type" value="Genomic_DNA"/>
</dbReference>
<keyword evidence="2" id="KW-0812">Transmembrane</keyword>
<evidence type="ECO:0000256" key="2">
    <source>
        <dbReference type="SAM" id="Phobius"/>
    </source>
</evidence>
<dbReference type="Pfam" id="PF13531">
    <property type="entry name" value="SBP_bac_11"/>
    <property type="match status" value="1"/>
</dbReference>